<evidence type="ECO:0000256" key="4">
    <source>
        <dbReference type="ARBA" id="ARBA00022840"/>
    </source>
</evidence>
<evidence type="ECO:0000256" key="1">
    <source>
        <dbReference type="ARBA" id="ARBA00022679"/>
    </source>
</evidence>
<keyword evidence="6" id="KW-1133">Transmembrane helix</keyword>
<evidence type="ECO:0000256" key="2">
    <source>
        <dbReference type="ARBA" id="ARBA00022741"/>
    </source>
</evidence>
<dbReference type="InterPro" id="IPR000719">
    <property type="entry name" value="Prot_kinase_dom"/>
</dbReference>
<evidence type="ECO:0000256" key="3">
    <source>
        <dbReference type="ARBA" id="ARBA00022777"/>
    </source>
</evidence>
<dbReference type="GO" id="GO:0005524">
    <property type="term" value="F:ATP binding"/>
    <property type="evidence" value="ECO:0007669"/>
    <property type="project" value="UniProtKB-KW"/>
</dbReference>
<accession>A0A1I0LE06</accession>
<evidence type="ECO:0000259" key="7">
    <source>
        <dbReference type="PROSITE" id="PS50011"/>
    </source>
</evidence>
<dbReference type="EMBL" id="FOIJ01000026">
    <property type="protein sequence ID" value="SEU38340.1"/>
    <property type="molecule type" value="Genomic_DNA"/>
</dbReference>
<dbReference type="GO" id="GO:0004674">
    <property type="term" value="F:protein serine/threonine kinase activity"/>
    <property type="evidence" value="ECO:0007669"/>
    <property type="project" value="UniProtKB-KW"/>
</dbReference>
<evidence type="ECO:0000256" key="6">
    <source>
        <dbReference type="SAM" id="Phobius"/>
    </source>
</evidence>
<keyword evidence="8" id="KW-0723">Serine/threonine-protein kinase</keyword>
<keyword evidence="2" id="KW-0547">Nucleotide-binding</keyword>
<proteinExistence type="predicted"/>
<evidence type="ECO:0000313" key="9">
    <source>
        <dbReference type="Proteomes" id="UP000199181"/>
    </source>
</evidence>
<dbReference type="PANTHER" id="PTHR43289">
    <property type="entry name" value="MITOGEN-ACTIVATED PROTEIN KINASE KINASE KINASE 20-RELATED"/>
    <property type="match status" value="1"/>
</dbReference>
<evidence type="ECO:0000256" key="5">
    <source>
        <dbReference type="SAM" id="MobiDB-lite"/>
    </source>
</evidence>
<keyword evidence="9" id="KW-1185">Reference proteome</keyword>
<dbReference type="PROSITE" id="PS50011">
    <property type="entry name" value="PROTEIN_KINASE_DOM"/>
    <property type="match status" value="1"/>
</dbReference>
<keyword evidence="4" id="KW-0067">ATP-binding</keyword>
<dbReference type="Gene3D" id="1.10.510.10">
    <property type="entry name" value="Transferase(Phosphotransferase) domain 1"/>
    <property type="match status" value="1"/>
</dbReference>
<dbReference type="Pfam" id="PF00069">
    <property type="entry name" value="Pkinase"/>
    <property type="match status" value="1"/>
</dbReference>
<dbReference type="Proteomes" id="UP000199181">
    <property type="component" value="Unassembled WGS sequence"/>
</dbReference>
<dbReference type="SMART" id="SM00220">
    <property type="entry name" value="S_TKc"/>
    <property type="match status" value="1"/>
</dbReference>
<dbReference type="AlphaFoldDB" id="A0A1I0LE06"/>
<evidence type="ECO:0000313" key="8">
    <source>
        <dbReference type="EMBL" id="SEU38340.1"/>
    </source>
</evidence>
<feature type="transmembrane region" description="Helical" evidence="6">
    <location>
        <begin position="332"/>
        <end position="354"/>
    </location>
</feature>
<keyword evidence="1" id="KW-0808">Transferase</keyword>
<gene>
    <name evidence="8" type="ORF">SAMN05443639_12663</name>
</gene>
<organism evidence="8 9">
    <name type="scientific">Stigmatella erecta</name>
    <dbReference type="NCBI Taxonomy" id="83460"/>
    <lineage>
        <taxon>Bacteria</taxon>
        <taxon>Pseudomonadati</taxon>
        <taxon>Myxococcota</taxon>
        <taxon>Myxococcia</taxon>
        <taxon>Myxococcales</taxon>
        <taxon>Cystobacterineae</taxon>
        <taxon>Archangiaceae</taxon>
        <taxon>Stigmatella</taxon>
    </lineage>
</organism>
<dbReference type="SUPFAM" id="SSF56112">
    <property type="entry name" value="Protein kinase-like (PK-like)"/>
    <property type="match status" value="1"/>
</dbReference>
<dbReference type="InterPro" id="IPR011009">
    <property type="entry name" value="Kinase-like_dom_sf"/>
</dbReference>
<dbReference type="CDD" id="cd14014">
    <property type="entry name" value="STKc_PknB_like"/>
    <property type="match status" value="1"/>
</dbReference>
<dbReference type="Gene3D" id="3.30.200.20">
    <property type="entry name" value="Phosphorylase Kinase, domain 1"/>
    <property type="match status" value="1"/>
</dbReference>
<keyword evidence="6" id="KW-0812">Transmembrane</keyword>
<sequence>MPSWRSTLDTLSPEALPDGTRLGPWQVEGRAGYGTYGAVYRVRRTRRILPQLVALKLARYPNDLRFEREAELLTRIRHPSVPRLLGQGTWKASPHGDTHPYVVMQWVEGLRLYDWAEEQPFTSRQVLRLLAQVARALEATHARQGLHRDVKGDNILVSPEGKAFLMDFGCGTWAGAPPLTEGLLAPGTKPYRSPEALRFQWEHRREAHTHYRATPEDDVYALGVTAYHLCTGIYPPPATDPSLVGDDARETLEVMKPPGQLKPLAPSLESIILRMLSENSQDRGSAGELAAAMEAAVEAAGPEADKPLRPSGSRMSSQVRKPAASEPRGGCLGPMVLMPLAAWLIILLLGNLNLERFGASPRLMEDGETVSVADAAVEDLPISSAAHEREQGGLTLEMPKEPLPRQSRPPCPTNQVNIRGGCWFEVSQVPPPCGESYYEWKGSCYFPVVVPPRPRTSEQP</sequence>
<reference evidence="9" key="1">
    <citation type="submission" date="2016-10" db="EMBL/GenBank/DDBJ databases">
        <authorList>
            <person name="Varghese N."/>
            <person name="Submissions S."/>
        </authorList>
    </citation>
    <scope>NUCLEOTIDE SEQUENCE [LARGE SCALE GENOMIC DNA]</scope>
    <source>
        <strain evidence="9">DSM 16858</strain>
    </source>
</reference>
<dbReference type="PANTHER" id="PTHR43289:SF6">
    <property type="entry name" value="SERINE_THREONINE-PROTEIN KINASE NEKL-3"/>
    <property type="match status" value="1"/>
</dbReference>
<name>A0A1I0LE06_9BACT</name>
<feature type="region of interest" description="Disordered" evidence="5">
    <location>
        <begin position="300"/>
        <end position="327"/>
    </location>
</feature>
<feature type="domain" description="Protein kinase" evidence="7">
    <location>
        <begin position="25"/>
        <end position="297"/>
    </location>
</feature>
<keyword evidence="6" id="KW-0472">Membrane</keyword>
<keyword evidence="3 8" id="KW-0418">Kinase</keyword>
<protein>
    <submittedName>
        <fullName evidence="8">Serine/threonine protein kinase</fullName>
    </submittedName>
</protein>